<feature type="domain" description="Fibronectin type-III" evidence="6">
    <location>
        <begin position="901"/>
        <end position="1004"/>
    </location>
</feature>
<dbReference type="SMART" id="SM00409">
    <property type="entry name" value="IG"/>
    <property type="match status" value="5"/>
</dbReference>
<dbReference type="CDD" id="cd00063">
    <property type="entry name" value="FN3"/>
    <property type="match status" value="4"/>
</dbReference>
<dbReference type="Gene3D" id="3.10.100.10">
    <property type="entry name" value="Mannose-Binding Protein A, subunit A"/>
    <property type="match status" value="1"/>
</dbReference>
<feature type="domain" description="Fibronectin type-III" evidence="6">
    <location>
        <begin position="1009"/>
        <end position="1108"/>
    </location>
</feature>
<dbReference type="InterPro" id="IPR003599">
    <property type="entry name" value="Ig_sub"/>
</dbReference>
<keyword evidence="2" id="KW-1015">Disulfide bond</keyword>
<dbReference type="FunFam" id="2.60.40.10:FF:000035">
    <property type="entry name" value="Contactin 1"/>
    <property type="match status" value="1"/>
</dbReference>
<evidence type="ECO:0000259" key="4">
    <source>
        <dbReference type="PROSITE" id="PS50041"/>
    </source>
</evidence>
<keyword evidence="1" id="KW-0677">Repeat</keyword>
<dbReference type="InterPro" id="IPR003598">
    <property type="entry name" value="Ig_sub2"/>
</dbReference>
<feature type="chain" id="PRO_5012125954" evidence="3">
    <location>
        <begin position="17"/>
        <end position="1243"/>
    </location>
</feature>
<dbReference type="InterPro" id="IPR001304">
    <property type="entry name" value="C-type_lectin-like"/>
</dbReference>
<dbReference type="InterPro" id="IPR016187">
    <property type="entry name" value="CTDL_fold"/>
</dbReference>
<dbReference type="InterPro" id="IPR007110">
    <property type="entry name" value="Ig-like_dom"/>
</dbReference>
<dbReference type="PROSITE" id="PS50853">
    <property type="entry name" value="FN3"/>
    <property type="match status" value="4"/>
</dbReference>
<keyword evidence="3" id="KW-0732">Signal</keyword>
<organism evidence="7 8">
    <name type="scientific">Mizuhopecten yessoensis</name>
    <name type="common">Japanese scallop</name>
    <name type="synonym">Patinopecten yessoensis</name>
    <dbReference type="NCBI Taxonomy" id="6573"/>
    <lineage>
        <taxon>Eukaryota</taxon>
        <taxon>Metazoa</taxon>
        <taxon>Spiralia</taxon>
        <taxon>Lophotrochozoa</taxon>
        <taxon>Mollusca</taxon>
        <taxon>Bivalvia</taxon>
        <taxon>Autobranchia</taxon>
        <taxon>Pteriomorphia</taxon>
        <taxon>Pectinida</taxon>
        <taxon>Pectinoidea</taxon>
        <taxon>Pectinidae</taxon>
        <taxon>Mizuhopecten</taxon>
    </lineage>
</organism>
<gene>
    <name evidence="7" type="ORF">KP79_PYT04464</name>
</gene>
<keyword evidence="8" id="KW-1185">Reference proteome</keyword>
<feature type="domain" description="Fibronectin type-III" evidence="6">
    <location>
        <begin position="1113"/>
        <end position="1209"/>
    </location>
</feature>
<dbReference type="AlphaFoldDB" id="A0A210PVR8"/>
<dbReference type="OrthoDB" id="3666223at2759"/>
<dbReference type="Gene3D" id="2.60.40.10">
    <property type="entry name" value="Immunoglobulins"/>
    <property type="match status" value="10"/>
</dbReference>
<dbReference type="PROSITE" id="PS50041">
    <property type="entry name" value="C_TYPE_LECTIN_2"/>
    <property type="match status" value="1"/>
</dbReference>
<dbReference type="EMBL" id="NEDP02005459">
    <property type="protein sequence ID" value="OWF40587.1"/>
    <property type="molecule type" value="Genomic_DNA"/>
</dbReference>
<name>A0A210PVR8_MIZYE</name>
<feature type="domain" description="C-type lectin" evidence="4">
    <location>
        <begin position="29"/>
        <end position="151"/>
    </location>
</feature>
<dbReference type="Pfam" id="PF00059">
    <property type="entry name" value="Lectin_C"/>
    <property type="match status" value="1"/>
</dbReference>
<dbReference type="CDD" id="cd00096">
    <property type="entry name" value="Ig"/>
    <property type="match status" value="1"/>
</dbReference>
<dbReference type="PANTHER" id="PTHR44170">
    <property type="entry name" value="PROTEIN SIDEKICK"/>
    <property type="match status" value="1"/>
</dbReference>
<feature type="domain" description="Ig-like" evidence="5">
    <location>
        <begin position="495"/>
        <end position="582"/>
    </location>
</feature>
<dbReference type="STRING" id="6573.A0A210PVR8"/>
<dbReference type="SMART" id="SM00060">
    <property type="entry name" value="FN3"/>
    <property type="match status" value="4"/>
</dbReference>
<feature type="domain" description="Ig-like" evidence="5">
    <location>
        <begin position="183"/>
        <end position="275"/>
    </location>
</feature>
<dbReference type="GO" id="GO:0030424">
    <property type="term" value="C:axon"/>
    <property type="evidence" value="ECO:0007669"/>
    <property type="project" value="TreeGrafter"/>
</dbReference>
<dbReference type="PROSITE" id="PS50835">
    <property type="entry name" value="IG_LIKE"/>
    <property type="match status" value="5"/>
</dbReference>
<dbReference type="SMART" id="SM00034">
    <property type="entry name" value="CLECT"/>
    <property type="match status" value="1"/>
</dbReference>
<dbReference type="SMART" id="SM00408">
    <property type="entry name" value="IGc2"/>
    <property type="match status" value="5"/>
</dbReference>
<dbReference type="InterPro" id="IPR016186">
    <property type="entry name" value="C-type_lectin-like/link_sf"/>
</dbReference>
<proteinExistence type="predicted"/>
<dbReference type="Pfam" id="PF13927">
    <property type="entry name" value="Ig_3"/>
    <property type="match status" value="4"/>
</dbReference>
<evidence type="ECO:0000256" key="3">
    <source>
        <dbReference type="SAM" id="SignalP"/>
    </source>
</evidence>
<comment type="caution">
    <text evidence="7">The sequence shown here is derived from an EMBL/GenBank/DDBJ whole genome shotgun (WGS) entry which is preliminary data.</text>
</comment>
<evidence type="ECO:0000256" key="2">
    <source>
        <dbReference type="ARBA" id="ARBA00023157"/>
    </source>
</evidence>
<evidence type="ECO:0000259" key="6">
    <source>
        <dbReference type="PROSITE" id="PS50853"/>
    </source>
</evidence>
<dbReference type="InterPro" id="IPR013783">
    <property type="entry name" value="Ig-like_fold"/>
</dbReference>
<dbReference type="InterPro" id="IPR036116">
    <property type="entry name" value="FN3_sf"/>
</dbReference>
<dbReference type="GO" id="GO:0007411">
    <property type="term" value="P:axon guidance"/>
    <property type="evidence" value="ECO:0007669"/>
    <property type="project" value="TreeGrafter"/>
</dbReference>
<dbReference type="GO" id="GO:0005886">
    <property type="term" value="C:plasma membrane"/>
    <property type="evidence" value="ECO:0007669"/>
    <property type="project" value="TreeGrafter"/>
</dbReference>
<accession>A0A210PVR8</accession>
<evidence type="ECO:0000313" key="7">
    <source>
        <dbReference type="EMBL" id="OWF40587.1"/>
    </source>
</evidence>
<feature type="signal peptide" evidence="3">
    <location>
        <begin position="1"/>
        <end position="16"/>
    </location>
</feature>
<dbReference type="SUPFAM" id="SSF56436">
    <property type="entry name" value="C-type lectin-like"/>
    <property type="match status" value="1"/>
</dbReference>
<dbReference type="CDD" id="cd00037">
    <property type="entry name" value="CLECT"/>
    <property type="match status" value="1"/>
</dbReference>
<evidence type="ECO:0000256" key="1">
    <source>
        <dbReference type="ARBA" id="ARBA00022737"/>
    </source>
</evidence>
<feature type="domain" description="Fibronectin type-III" evidence="6">
    <location>
        <begin position="784"/>
        <end position="896"/>
    </location>
</feature>
<protein>
    <submittedName>
        <fullName evidence="7">Contactin</fullName>
    </submittedName>
</protein>
<evidence type="ECO:0000259" key="5">
    <source>
        <dbReference type="PROSITE" id="PS50835"/>
    </source>
</evidence>
<dbReference type="InterPro" id="IPR036179">
    <property type="entry name" value="Ig-like_dom_sf"/>
</dbReference>
<dbReference type="Pfam" id="PF00041">
    <property type="entry name" value="fn3"/>
    <property type="match status" value="2"/>
</dbReference>
<dbReference type="Proteomes" id="UP000242188">
    <property type="component" value="Unassembled WGS sequence"/>
</dbReference>
<dbReference type="FunFam" id="2.60.40.10:FF:000028">
    <property type="entry name" value="Neuronal cell adhesion molecule"/>
    <property type="match status" value="1"/>
</dbReference>
<feature type="domain" description="Ig-like" evidence="5">
    <location>
        <begin position="302"/>
        <end position="383"/>
    </location>
</feature>
<dbReference type="SUPFAM" id="SSF49265">
    <property type="entry name" value="Fibronectin type III"/>
    <property type="match status" value="2"/>
</dbReference>
<dbReference type="PANTHER" id="PTHR44170:SF6">
    <property type="entry name" value="CONTACTIN"/>
    <property type="match status" value="1"/>
</dbReference>
<reference evidence="7 8" key="1">
    <citation type="journal article" date="2017" name="Nat. Ecol. Evol.">
        <title>Scallop genome provides insights into evolution of bilaterian karyotype and development.</title>
        <authorList>
            <person name="Wang S."/>
            <person name="Zhang J."/>
            <person name="Jiao W."/>
            <person name="Li J."/>
            <person name="Xun X."/>
            <person name="Sun Y."/>
            <person name="Guo X."/>
            <person name="Huan P."/>
            <person name="Dong B."/>
            <person name="Zhang L."/>
            <person name="Hu X."/>
            <person name="Sun X."/>
            <person name="Wang J."/>
            <person name="Zhao C."/>
            <person name="Wang Y."/>
            <person name="Wang D."/>
            <person name="Huang X."/>
            <person name="Wang R."/>
            <person name="Lv J."/>
            <person name="Li Y."/>
            <person name="Zhang Z."/>
            <person name="Liu B."/>
            <person name="Lu W."/>
            <person name="Hui Y."/>
            <person name="Liang J."/>
            <person name="Zhou Z."/>
            <person name="Hou R."/>
            <person name="Li X."/>
            <person name="Liu Y."/>
            <person name="Li H."/>
            <person name="Ning X."/>
            <person name="Lin Y."/>
            <person name="Zhao L."/>
            <person name="Xing Q."/>
            <person name="Dou J."/>
            <person name="Li Y."/>
            <person name="Mao J."/>
            <person name="Guo H."/>
            <person name="Dou H."/>
            <person name="Li T."/>
            <person name="Mu C."/>
            <person name="Jiang W."/>
            <person name="Fu Q."/>
            <person name="Fu X."/>
            <person name="Miao Y."/>
            <person name="Liu J."/>
            <person name="Yu Q."/>
            <person name="Li R."/>
            <person name="Liao H."/>
            <person name="Li X."/>
            <person name="Kong Y."/>
            <person name="Jiang Z."/>
            <person name="Chourrout D."/>
            <person name="Li R."/>
            <person name="Bao Z."/>
        </authorList>
    </citation>
    <scope>NUCLEOTIDE SEQUENCE [LARGE SCALE GENOMIC DNA]</scope>
    <source>
        <strain evidence="7 8">PY_sf001</strain>
    </source>
</reference>
<sequence length="1243" mass="139293">MLPLYLLALLLTGTDAASVFDCPSDWLTNDFTCYKFLFDPKVSYEEARASCAIMGSSLLSVGSLNEHNFINNWLQRNDFYRNVWYTSGLEETDSSNVYRWASDSSLISSSLQFWLANQDNVQGEVIVYKFDGVNYGWSKSVKDARNSYVCEISQEEAYRLVQEKRDFEYGQVVSDLDDIMFGPQMTMQPTSVIVVSRAITTVLECRAIGNPRPEFTWSKVVNSSEVKITSGADDRYTLTNGKLTIQKPDEDLDANEHYQCRIENKYGKIFSDPVSLGFGYLGDFSNVQDAPVYAFAYDGAVIKCSNIIYKPAAVFNWQRGERREYIFASTTPYTFISSNGQLYFSEVTRVDEGDYYCQITLTALSGIGLGTSQAPSKTSLVITLSIIDQAAKTDWGPVIQDDFIAVFPQPPLKGQDVRLECFAYGSAQNYIDMWYYSWSRDGQPMPETARFENFHRILVIMNARLEDQGNYTCLVRRGNKAADSKTLYLRLEAKPYFILPLQNQHVDVGGQLTWRCEANGYPSPVYQWYKNGVVLTNSQDGQLTITGNNLVIRSLDKVTHDGMYQCSATNVHGTSFSSAQLRVLAFPPSFAKYPVVEEFIGALNGNLTIVCKPEAAPKAVITWLKNGANLNLRVSSTETGDRVRLLPNGFLYMTQLTYGDNGLYTCVAENSLGKATSSGRLTIKQGTVITRGPIPVTKVVMNETAFLPCEASYDVNLDLVYEWKFNGHTLDLAVDVHYKIEVSSYLKGLYIQNVLFKHRGIYECVAKTPLNQAYASGSLEVLGPPGEPAGVFGDSKTVTAYSIRLHWFPGHDNGRTIIYNLIQSEMEYDPGVWRNEVENIPDIDTVVATTDNNDMHSYVVTGLRPGNGYRFRVQAVNTFGYGEFSIPSDIYQTNPAPPSVAPSNIRGGGGSVADLTMRWDKLHRIDHGGPGVGYYLYWRLFDPNPINDGVKYNHKIITDYTVEEYVMLVGENNFYLQYEVKIQAFNDYGRGPNSSVVLVFSAEGMPIAAPQGLYCDGYNATAMTVTWETVPDTRETMKGRVRGYQINYWFSEDTDPVYKLYIRYPGQVDEAVVIGLWDDSNFWFEVQVYNTAGLGPLSEKFIQETLHLAPQLYPQEVHVFSHGSNSVRLQWRGVSTAVEEAVLLGYYIYLWPANEHYRTAKMIETEKFDVEFVLNDIDKGKVYAVRVAGFSDGGEGKKSPTLYFTLGGQVPIDPTVSEIRAGAPPSGSSILLLLVVSLALMFL</sequence>
<dbReference type="GO" id="GO:0098609">
    <property type="term" value="P:cell-cell adhesion"/>
    <property type="evidence" value="ECO:0007669"/>
    <property type="project" value="TreeGrafter"/>
</dbReference>
<dbReference type="InterPro" id="IPR003961">
    <property type="entry name" value="FN3_dom"/>
</dbReference>
<feature type="domain" description="Ig-like" evidence="5">
    <location>
        <begin position="397"/>
        <end position="488"/>
    </location>
</feature>
<feature type="domain" description="Ig-like" evidence="5">
    <location>
        <begin position="588"/>
        <end position="682"/>
    </location>
</feature>
<evidence type="ECO:0000313" key="8">
    <source>
        <dbReference type="Proteomes" id="UP000242188"/>
    </source>
</evidence>
<dbReference type="SUPFAM" id="SSF48726">
    <property type="entry name" value="Immunoglobulin"/>
    <property type="match status" value="6"/>
</dbReference>